<sequence length="293" mass="32363">MADYTAMQEAINKVAAEENMKVSTTTLSEKTSPLYSKRDDAVKTANSVTYTLFASGINHGGRDVELKNKNTSTDLAIVFDVVDSHTYSRTISKTQFATEDKVSFSDHAVIEDGKFSFNARVNSSPMYLIKNNLIDKDTDTSNPVQSKRPQKALDALREIIDKRQVVTLVTEDIILENYICTSMSAERSSEEGAALVFNLEFTEFRTFTLGKTVLASNFGDAKKSGNKQKGAVNSSSTDKQRATYEQKSNLHTDAIKGVAKYLGYENETSSVVQTGTWNPDTGQYYDSNGDPIK</sequence>
<proteinExistence type="predicted"/>
<evidence type="ECO:0000256" key="1">
    <source>
        <dbReference type="SAM" id="MobiDB-lite"/>
    </source>
</evidence>
<dbReference type="EMBL" id="MN732867">
    <property type="protein sequence ID" value="QGZ16304.1"/>
    <property type="molecule type" value="Genomic_DNA"/>
</dbReference>
<keyword evidence="4" id="KW-1185">Reference proteome</keyword>
<feature type="domain" description="Dit-like phage tail protein N-terminal" evidence="2">
    <location>
        <begin position="79"/>
        <end position="213"/>
    </location>
</feature>
<accession>A0A6B9J8B2</accession>
<reference evidence="3 4" key="1">
    <citation type="submission" date="2019-11" db="EMBL/GenBank/DDBJ databases">
        <title>Characterization of a new Erwinia amylovora bacteriophage.</title>
        <authorList>
            <person name="Valentovich L.N."/>
            <person name="Akhremchuk A.E."/>
            <person name="Besarab N.V."/>
            <person name="Lagonenko A.L."/>
        </authorList>
    </citation>
    <scope>NUCLEOTIDE SEQUENCE [LARGE SCALE GENOMIC DNA]</scope>
</reference>
<feature type="compositionally biased region" description="Basic and acidic residues" evidence="1">
    <location>
        <begin position="238"/>
        <end position="247"/>
    </location>
</feature>
<gene>
    <name evidence="3" type="ORF">Hena1_01540</name>
</gene>
<name>A0A6B9J8B2_9CAUD</name>
<dbReference type="Pfam" id="PF21821">
    <property type="entry name" value="Dit_like"/>
    <property type="match status" value="1"/>
</dbReference>
<evidence type="ECO:0000313" key="3">
    <source>
        <dbReference type="EMBL" id="QGZ16304.1"/>
    </source>
</evidence>
<evidence type="ECO:0000259" key="2">
    <source>
        <dbReference type="Pfam" id="PF21821"/>
    </source>
</evidence>
<feature type="region of interest" description="Disordered" evidence="1">
    <location>
        <begin position="222"/>
        <end position="247"/>
    </location>
</feature>
<dbReference type="Proteomes" id="UP000433183">
    <property type="component" value="Segment"/>
</dbReference>
<feature type="region of interest" description="Disordered" evidence="1">
    <location>
        <begin position="272"/>
        <end position="293"/>
    </location>
</feature>
<feature type="compositionally biased region" description="Polar residues" evidence="1">
    <location>
        <begin position="272"/>
        <end position="286"/>
    </location>
</feature>
<protein>
    <recommendedName>
        <fullName evidence="2">Dit-like phage tail protein N-terminal domain-containing protein</fullName>
    </recommendedName>
</protein>
<dbReference type="InterPro" id="IPR048494">
    <property type="entry name" value="Dit-like_N"/>
</dbReference>
<evidence type="ECO:0000313" key="4">
    <source>
        <dbReference type="Proteomes" id="UP000433183"/>
    </source>
</evidence>
<organism evidence="3 4">
    <name type="scientific">Erwinia phage Hena1</name>
    <dbReference type="NCBI Taxonomy" id="2678601"/>
    <lineage>
        <taxon>Viruses</taxon>
        <taxon>Duplodnaviria</taxon>
        <taxon>Heunggongvirae</taxon>
        <taxon>Uroviricota</taxon>
        <taxon>Caudoviricetes</taxon>
        <taxon>Vequintavirinae</taxon>
        <taxon>Henunavirus</taxon>
        <taxon>Henunavirus hena1</taxon>
    </lineage>
</organism>